<name>A0A382JE36_9ZZZZ</name>
<organism evidence="2">
    <name type="scientific">marine metagenome</name>
    <dbReference type="NCBI Taxonomy" id="408172"/>
    <lineage>
        <taxon>unclassified sequences</taxon>
        <taxon>metagenomes</taxon>
        <taxon>ecological metagenomes</taxon>
    </lineage>
</organism>
<feature type="transmembrane region" description="Helical" evidence="1">
    <location>
        <begin position="37"/>
        <end position="54"/>
    </location>
</feature>
<gene>
    <name evidence="2" type="ORF">METZ01_LOCUS262773</name>
</gene>
<keyword evidence="1" id="KW-0472">Membrane</keyword>
<feature type="transmembrane region" description="Helical" evidence="1">
    <location>
        <begin position="9"/>
        <end position="31"/>
    </location>
</feature>
<evidence type="ECO:0000256" key="1">
    <source>
        <dbReference type="SAM" id="Phobius"/>
    </source>
</evidence>
<keyword evidence="1" id="KW-0812">Transmembrane</keyword>
<reference evidence="2" key="1">
    <citation type="submission" date="2018-05" db="EMBL/GenBank/DDBJ databases">
        <authorList>
            <person name="Lanie J.A."/>
            <person name="Ng W.-L."/>
            <person name="Kazmierczak K.M."/>
            <person name="Andrzejewski T.M."/>
            <person name="Davidsen T.M."/>
            <person name="Wayne K.J."/>
            <person name="Tettelin H."/>
            <person name="Glass J.I."/>
            <person name="Rusch D."/>
            <person name="Podicherti R."/>
            <person name="Tsui H.-C.T."/>
            <person name="Winkler M.E."/>
        </authorList>
    </citation>
    <scope>NUCLEOTIDE SEQUENCE</scope>
</reference>
<accession>A0A382JE36</accession>
<evidence type="ECO:0000313" key="2">
    <source>
        <dbReference type="EMBL" id="SVC09919.1"/>
    </source>
</evidence>
<dbReference type="EMBL" id="UINC01073488">
    <property type="protein sequence ID" value="SVC09919.1"/>
    <property type="molecule type" value="Genomic_DNA"/>
</dbReference>
<protein>
    <submittedName>
        <fullName evidence="2">Uncharacterized protein</fullName>
    </submittedName>
</protein>
<sequence length="60" mass="6466">MNMQKRQLAWYLIFGGLAIILVTFVGKILVFIGNNPFLGLAIIAVISGGIILTMESKGSI</sequence>
<keyword evidence="1" id="KW-1133">Transmembrane helix</keyword>
<proteinExistence type="predicted"/>
<dbReference type="AlphaFoldDB" id="A0A382JE36"/>